<dbReference type="RefSeq" id="WP_077720980.1">
    <property type="nucleotide sequence ID" value="NZ_CP019699.1"/>
</dbReference>
<reference evidence="3 4" key="1">
    <citation type="journal article" date="2015" name="Int. J. Syst. Evol. Microbiol.">
        <title>Novibacillus thermophilus gen. nov., sp. nov., a Gram-staining-negative and moderately thermophilic member of the family Thermoactinomycetaceae.</title>
        <authorList>
            <person name="Yang G."/>
            <person name="Chen J."/>
            <person name="Zhou S."/>
        </authorList>
    </citation>
    <scope>NUCLEOTIDE SEQUENCE [LARGE SCALE GENOMIC DNA]</scope>
    <source>
        <strain evidence="3 4">SG-1</strain>
    </source>
</reference>
<dbReference type="KEGG" id="ntr:B0W44_16540"/>
<dbReference type="OrthoDB" id="9785185at2"/>
<dbReference type="CDD" id="cd00761">
    <property type="entry name" value="Glyco_tranf_GTA_type"/>
    <property type="match status" value="1"/>
</dbReference>
<proteinExistence type="inferred from homology"/>
<feature type="domain" description="Glycosyltransferase 2-like" evidence="2">
    <location>
        <begin position="13"/>
        <end position="159"/>
    </location>
</feature>
<comment type="similarity">
    <text evidence="1">Belongs to the glycosyltransferase 2 family.</text>
</comment>
<protein>
    <submittedName>
        <fullName evidence="3">Glycosyl transferase</fullName>
    </submittedName>
</protein>
<dbReference type="STRING" id="1471761.B0W44_16540"/>
<dbReference type="FunFam" id="3.90.550.10:FF:000130">
    <property type="entry name" value="Family 2 glycosyl transferase"/>
    <property type="match status" value="1"/>
</dbReference>
<keyword evidence="4" id="KW-1185">Reference proteome</keyword>
<gene>
    <name evidence="3" type="ORF">B0W44_16540</name>
</gene>
<dbReference type="AlphaFoldDB" id="A0A1U9KAS5"/>
<dbReference type="SUPFAM" id="SSF53448">
    <property type="entry name" value="Nucleotide-diphospho-sugar transferases"/>
    <property type="match status" value="1"/>
</dbReference>
<organism evidence="3 4">
    <name type="scientific">Novibacillus thermophilus</name>
    <dbReference type="NCBI Taxonomy" id="1471761"/>
    <lineage>
        <taxon>Bacteria</taxon>
        <taxon>Bacillati</taxon>
        <taxon>Bacillota</taxon>
        <taxon>Bacilli</taxon>
        <taxon>Bacillales</taxon>
        <taxon>Thermoactinomycetaceae</taxon>
        <taxon>Novibacillus</taxon>
    </lineage>
</organism>
<accession>A0A1U9KAS5</accession>
<evidence type="ECO:0000256" key="1">
    <source>
        <dbReference type="ARBA" id="ARBA00006739"/>
    </source>
</evidence>
<dbReference type="PANTHER" id="PTHR22916">
    <property type="entry name" value="GLYCOSYLTRANSFERASE"/>
    <property type="match status" value="1"/>
</dbReference>
<dbReference type="Gene3D" id="3.90.550.10">
    <property type="entry name" value="Spore Coat Polysaccharide Biosynthesis Protein SpsA, Chain A"/>
    <property type="match status" value="1"/>
</dbReference>
<dbReference type="Proteomes" id="UP000188603">
    <property type="component" value="Chromosome"/>
</dbReference>
<evidence type="ECO:0000313" key="4">
    <source>
        <dbReference type="Proteomes" id="UP000188603"/>
    </source>
</evidence>
<name>A0A1U9KAS5_9BACL</name>
<evidence type="ECO:0000313" key="3">
    <source>
        <dbReference type="EMBL" id="AQS57116.1"/>
    </source>
</evidence>
<dbReference type="EMBL" id="CP019699">
    <property type="protein sequence ID" value="AQS57116.1"/>
    <property type="molecule type" value="Genomic_DNA"/>
</dbReference>
<evidence type="ECO:0000259" key="2">
    <source>
        <dbReference type="Pfam" id="PF00535"/>
    </source>
</evidence>
<dbReference type="GO" id="GO:0016758">
    <property type="term" value="F:hexosyltransferase activity"/>
    <property type="evidence" value="ECO:0007669"/>
    <property type="project" value="UniProtKB-ARBA"/>
</dbReference>
<dbReference type="InterPro" id="IPR001173">
    <property type="entry name" value="Glyco_trans_2-like"/>
</dbReference>
<sequence>MRHTTQQKHPLVSVITPTYNSARFIHNTIESVQRQTYVNWEMIIVDDCSQDHTIEIVKQYVSRDSRIRLIRFKENRGPAVARNVAIEHAKGRYLAFLDGDDQWMPEKLEKQLRFMQDRQIAFSFTKYMKITEDGKETNSIINIPEKVNYKQLLKHNVIGCLTVMLDVEMIGEVKMIDIRSRQDFALWLTLCKKGFTAYGLQEVLSKYRVVKGSVSSNKIKMAKQTWKVYREIERLGLLKSIS</sequence>
<keyword evidence="3" id="KW-0808">Transferase</keyword>
<dbReference type="PANTHER" id="PTHR22916:SF3">
    <property type="entry name" value="UDP-GLCNAC:BETAGAL BETA-1,3-N-ACETYLGLUCOSAMINYLTRANSFERASE-LIKE PROTEIN 1"/>
    <property type="match status" value="1"/>
</dbReference>
<dbReference type="Pfam" id="PF00535">
    <property type="entry name" value="Glycos_transf_2"/>
    <property type="match status" value="1"/>
</dbReference>
<dbReference type="InterPro" id="IPR029044">
    <property type="entry name" value="Nucleotide-diphossugar_trans"/>
</dbReference>